<evidence type="ECO:0000313" key="1">
    <source>
        <dbReference type="EMBL" id="KKR11715.1"/>
    </source>
</evidence>
<gene>
    <name evidence="1" type="ORF">UT41_C0007G0008</name>
</gene>
<protein>
    <recommendedName>
        <fullName evidence="3">DNA (cytosine-5-)-methyltransferase</fullName>
    </recommendedName>
</protein>
<dbReference type="Proteomes" id="UP000034665">
    <property type="component" value="Unassembled WGS sequence"/>
</dbReference>
<evidence type="ECO:0008006" key="3">
    <source>
        <dbReference type="Google" id="ProtNLM"/>
    </source>
</evidence>
<dbReference type="AlphaFoldDB" id="A0A0G0QMW9"/>
<comment type="caution">
    <text evidence="1">The sequence shown here is derived from an EMBL/GenBank/DDBJ whole genome shotgun (WGS) entry which is preliminary data.</text>
</comment>
<evidence type="ECO:0000313" key="2">
    <source>
        <dbReference type="Proteomes" id="UP000034665"/>
    </source>
</evidence>
<proteinExistence type="predicted"/>
<dbReference type="EMBL" id="LBWR01000007">
    <property type="protein sequence ID" value="KKR11715.1"/>
    <property type="molecule type" value="Genomic_DNA"/>
</dbReference>
<sequence length="58" mass="6691">MTNQIPCEYTSIRDDNKVMAESYGFNIDDLKGVEVRKVLRNCVVPEIGKYILNKLIKD</sequence>
<name>A0A0G0QMW9_9BACT</name>
<dbReference type="STRING" id="1619013.UT41_C0007G0008"/>
<accession>A0A0G0QMW9</accession>
<organism evidence="1 2">
    <name type="scientific">Candidatus Wolfebacteria bacterium GW2011_GWC2_39_22</name>
    <dbReference type="NCBI Taxonomy" id="1619013"/>
    <lineage>
        <taxon>Bacteria</taxon>
        <taxon>Candidatus Wolfeibacteriota</taxon>
    </lineage>
</organism>
<reference evidence="1 2" key="1">
    <citation type="journal article" date="2015" name="Nature">
        <title>rRNA introns, odd ribosomes, and small enigmatic genomes across a large radiation of phyla.</title>
        <authorList>
            <person name="Brown C.T."/>
            <person name="Hug L.A."/>
            <person name="Thomas B.C."/>
            <person name="Sharon I."/>
            <person name="Castelle C.J."/>
            <person name="Singh A."/>
            <person name="Wilkins M.J."/>
            <person name="Williams K.H."/>
            <person name="Banfield J.F."/>
        </authorList>
    </citation>
    <scope>NUCLEOTIDE SEQUENCE [LARGE SCALE GENOMIC DNA]</scope>
</reference>